<name>A0A9X1SE06_9MICC</name>
<reference evidence="1" key="1">
    <citation type="submission" date="2021-10" db="EMBL/GenBank/DDBJ databases">
        <title>Novel species in genus Arthrobacter.</title>
        <authorList>
            <person name="Liu Y."/>
        </authorList>
    </citation>
    <scope>NUCLEOTIDE SEQUENCE</scope>
    <source>
        <strain evidence="1">Zg-Y453</strain>
    </source>
</reference>
<sequence>MTTVTRENVRLQLQDVYTNNPEPVFCTYSGTLVWDTAARTLDLVDPGTGELIIRLSKEPGDVGGSGILLKDVPYPTRMRGVIPEAAGALNSLMAIGAVERHPRIVFNGRHSVVEPAADLGAAAQEAQTRTATVTLFKDSGKYSVQEAWRLPVRAVTAADMIFSPDFRRIGNGGVLVDANAAPECPEAENWGVPQLLTSIEGARA</sequence>
<dbReference type="RefSeq" id="WP_227897339.1">
    <property type="nucleotide sequence ID" value="NZ_CP099467.1"/>
</dbReference>
<comment type="caution">
    <text evidence="1">The sequence shown here is derived from an EMBL/GenBank/DDBJ whole genome shotgun (WGS) entry which is preliminary data.</text>
</comment>
<organism evidence="1 2">
    <name type="scientific">Arthrobacter caoxuetaonis</name>
    <dbReference type="NCBI Taxonomy" id="2886935"/>
    <lineage>
        <taxon>Bacteria</taxon>
        <taxon>Bacillati</taxon>
        <taxon>Actinomycetota</taxon>
        <taxon>Actinomycetes</taxon>
        <taxon>Micrococcales</taxon>
        <taxon>Micrococcaceae</taxon>
        <taxon>Arthrobacter</taxon>
    </lineage>
</organism>
<dbReference type="AlphaFoldDB" id="A0A9X1SE06"/>
<gene>
    <name evidence="1" type="ORF">LJ757_16290</name>
</gene>
<dbReference type="Proteomes" id="UP001139158">
    <property type="component" value="Unassembled WGS sequence"/>
</dbReference>
<accession>A0A9X1SE06</accession>
<evidence type="ECO:0000313" key="2">
    <source>
        <dbReference type="Proteomes" id="UP001139158"/>
    </source>
</evidence>
<keyword evidence="2" id="KW-1185">Reference proteome</keyword>
<dbReference type="EMBL" id="JAJFZV010000018">
    <property type="protein sequence ID" value="MCC3299352.1"/>
    <property type="molecule type" value="Genomic_DNA"/>
</dbReference>
<evidence type="ECO:0000313" key="1">
    <source>
        <dbReference type="EMBL" id="MCC3299352.1"/>
    </source>
</evidence>
<proteinExistence type="predicted"/>
<protein>
    <submittedName>
        <fullName evidence="1">Uncharacterized protein</fullName>
    </submittedName>
</protein>